<sequence length="161" mass="17530">MSITIGSSDFKNAIFNVQNGNIKGTTSKIIDGHNTIFSLIQSVSQSSGSRLIHDSQHIQPYQFPRSLVRASSSLDRIWGMEPCITATAELVVPKSIPITNGWEDVGDLVVVGLVGFLFDLNGVAFIDDKEEAFLTPLRASGALLFRYCLVRSIVAVVSFLL</sequence>
<keyword evidence="2" id="KW-1185">Reference proteome</keyword>
<dbReference type="InterPro" id="IPR019651">
    <property type="entry name" value="Glutamate_DH_NAD-spec"/>
</dbReference>
<dbReference type="AlphaFoldDB" id="A0A9P8PIQ0"/>
<protein>
    <submittedName>
        <fullName evidence="1">Uncharacterized protein</fullName>
    </submittedName>
</protein>
<proteinExistence type="predicted"/>
<accession>A0A9P8PIQ0</accession>
<gene>
    <name evidence="1" type="ORF">WICPIJ_010169</name>
</gene>
<name>A0A9P8PIQ0_WICPI</name>
<evidence type="ECO:0000313" key="2">
    <source>
        <dbReference type="Proteomes" id="UP000774326"/>
    </source>
</evidence>
<evidence type="ECO:0000313" key="1">
    <source>
        <dbReference type="EMBL" id="KAH3672084.1"/>
    </source>
</evidence>
<dbReference type="Proteomes" id="UP000774326">
    <property type="component" value="Unassembled WGS sequence"/>
</dbReference>
<comment type="caution">
    <text evidence="1">The sequence shown here is derived from an EMBL/GenBank/DDBJ whole genome shotgun (WGS) entry which is preliminary data.</text>
</comment>
<reference evidence="1" key="2">
    <citation type="submission" date="2021-01" db="EMBL/GenBank/DDBJ databases">
        <authorList>
            <person name="Schikora-Tamarit M.A."/>
        </authorList>
    </citation>
    <scope>NUCLEOTIDE SEQUENCE</scope>
    <source>
        <strain evidence="1">CBS2887</strain>
    </source>
</reference>
<dbReference type="EMBL" id="JAEUBG010005870">
    <property type="protein sequence ID" value="KAH3672084.1"/>
    <property type="molecule type" value="Genomic_DNA"/>
</dbReference>
<organism evidence="1 2">
    <name type="scientific">Wickerhamomyces pijperi</name>
    <name type="common">Yeast</name>
    <name type="synonym">Pichia pijperi</name>
    <dbReference type="NCBI Taxonomy" id="599730"/>
    <lineage>
        <taxon>Eukaryota</taxon>
        <taxon>Fungi</taxon>
        <taxon>Dikarya</taxon>
        <taxon>Ascomycota</taxon>
        <taxon>Saccharomycotina</taxon>
        <taxon>Saccharomycetes</taxon>
        <taxon>Phaffomycetales</taxon>
        <taxon>Wickerhamomycetaceae</taxon>
        <taxon>Wickerhamomyces</taxon>
    </lineage>
</organism>
<dbReference type="Pfam" id="PF10712">
    <property type="entry name" value="NAD-GH"/>
    <property type="match status" value="1"/>
</dbReference>
<reference evidence="1" key="1">
    <citation type="journal article" date="2021" name="Open Biol.">
        <title>Shared evolutionary footprints suggest mitochondrial oxidative damage underlies multiple complex I losses in fungi.</title>
        <authorList>
            <person name="Schikora-Tamarit M.A."/>
            <person name="Marcet-Houben M."/>
            <person name="Nosek J."/>
            <person name="Gabaldon T."/>
        </authorList>
    </citation>
    <scope>NUCLEOTIDE SEQUENCE</scope>
    <source>
        <strain evidence="1">CBS2887</strain>
    </source>
</reference>